<dbReference type="GO" id="GO:0009252">
    <property type="term" value="P:peptidoglycan biosynthetic process"/>
    <property type="evidence" value="ECO:0007669"/>
    <property type="project" value="UniProtKB-KW"/>
</dbReference>
<dbReference type="GO" id="GO:0008658">
    <property type="term" value="F:penicillin binding"/>
    <property type="evidence" value="ECO:0007669"/>
    <property type="project" value="InterPro"/>
</dbReference>
<keyword evidence="8" id="KW-0133">Cell shape</keyword>
<evidence type="ECO:0000256" key="6">
    <source>
        <dbReference type="ARBA" id="ARBA00022679"/>
    </source>
</evidence>
<dbReference type="Proteomes" id="UP000614410">
    <property type="component" value="Unassembled WGS sequence"/>
</dbReference>
<evidence type="ECO:0000256" key="13">
    <source>
        <dbReference type="ARBA" id="ARBA00034000"/>
    </source>
</evidence>
<feature type="compositionally biased region" description="Gly residues" evidence="15">
    <location>
        <begin position="767"/>
        <end position="791"/>
    </location>
</feature>
<evidence type="ECO:0000256" key="12">
    <source>
        <dbReference type="ARBA" id="ARBA00023316"/>
    </source>
</evidence>
<evidence type="ECO:0000256" key="15">
    <source>
        <dbReference type="SAM" id="MobiDB-lite"/>
    </source>
</evidence>
<keyword evidence="9" id="KW-0573">Peptidoglycan synthesis</keyword>
<keyword evidence="3" id="KW-0121">Carboxypeptidase</keyword>
<dbReference type="InterPro" id="IPR012338">
    <property type="entry name" value="Beta-lactam/transpept-like"/>
</dbReference>
<dbReference type="AlphaFoldDB" id="A0A934KNX5"/>
<evidence type="ECO:0000256" key="4">
    <source>
        <dbReference type="ARBA" id="ARBA00022670"/>
    </source>
</evidence>
<evidence type="ECO:0000256" key="1">
    <source>
        <dbReference type="ARBA" id="ARBA00004236"/>
    </source>
</evidence>
<dbReference type="InterPro" id="IPR050396">
    <property type="entry name" value="Glycosyltr_51/Transpeptidase"/>
</dbReference>
<evidence type="ECO:0000259" key="17">
    <source>
        <dbReference type="Pfam" id="PF00912"/>
    </source>
</evidence>
<name>A0A934KNX5_9BACT</name>
<dbReference type="PANTHER" id="PTHR32282:SF11">
    <property type="entry name" value="PENICILLIN-BINDING PROTEIN 1B"/>
    <property type="match status" value="1"/>
</dbReference>
<comment type="caution">
    <text evidence="18">The sequence shown here is derived from an EMBL/GenBank/DDBJ whole genome shotgun (WGS) entry which is preliminary data.</text>
</comment>
<evidence type="ECO:0000259" key="16">
    <source>
        <dbReference type="Pfam" id="PF00905"/>
    </source>
</evidence>
<dbReference type="SUPFAM" id="SSF53955">
    <property type="entry name" value="Lysozyme-like"/>
    <property type="match status" value="1"/>
</dbReference>
<dbReference type="InterPro" id="IPR001264">
    <property type="entry name" value="Glyco_trans_51"/>
</dbReference>
<feature type="compositionally biased region" description="Pro residues" evidence="15">
    <location>
        <begin position="795"/>
        <end position="808"/>
    </location>
</feature>
<dbReference type="SUPFAM" id="SSF56601">
    <property type="entry name" value="beta-lactamase/transpeptidase-like"/>
    <property type="match status" value="1"/>
</dbReference>
<evidence type="ECO:0000256" key="3">
    <source>
        <dbReference type="ARBA" id="ARBA00022645"/>
    </source>
</evidence>
<keyword evidence="2" id="KW-1003">Cell membrane</keyword>
<dbReference type="Gene3D" id="3.40.710.10">
    <property type="entry name" value="DD-peptidase/beta-lactamase superfamily"/>
    <property type="match status" value="1"/>
</dbReference>
<dbReference type="InterPro" id="IPR023346">
    <property type="entry name" value="Lysozyme-like_dom_sf"/>
</dbReference>
<dbReference type="GO" id="GO:0030288">
    <property type="term" value="C:outer membrane-bounded periplasmic space"/>
    <property type="evidence" value="ECO:0007669"/>
    <property type="project" value="TreeGrafter"/>
</dbReference>
<feature type="domain" description="Glycosyl transferase family 51" evidence="17">
    <location>
        <begin position="79"/>
        <end position="260"/>
    </location>
</feature>
<dbReference type="GO" id="GO:0005886">
    <property type="term" value="C:plasma membrane"/>
    <property type="evidence" value="ECO:0007669"/>
    <property type="project" value="UniProtKB-SubCell"/>
</dbReference>
<evidence type="ECO:0000256" key="9">
    <source>
        <dbReference type="ARBA" id="ARBA00022984"/>
    </source>
</evidence>
<feature type="region of interest" description="Disordered" evidence="15">
    <location>
        <begin position="735"/>
        <end position="808"/>
    </location>
</feature>
<evidence type="ECO:0000256" key="11">
    <source>
        <dbReference type="ARBA" id="ARBA00023268"/>
    </source>
</evidence>
<gene>
    <name evidence="18" type="ORF">JF887_08615</name>
</gene>
<comment type="catalytic activity">
    <reaction evidence="13">
        <text>Preferential cleavage: (Ac)2-L-Lys-D-Ala-|-D-Ala. Also transpeptidation of peptidyl-alanyl moieties that are N-acyl substituents of D-alanine.</text>
        <dbReference type="EC" id="3.4.16.4"/>
    </reaction>
</comment>
<evidence type="ECO:0000256" key="14">
    <source>
        <dbReference type="ARBA" id="ARBA00049902"/>
    </source>
</evidence>
<accession>A0A934KNX5</accession>
<protein>
    <submittedName>
        <fullName evidence="18">Transglycosylase domain-containing protein</fullName>
    </submittedName>
</protein>
<keyword evidence="11" id="KW-0511">Multifunctional enzyme</keyword>
<evidence type="ECO:0000256" key="8">
    <source>
        <dbReference type="ARBA" id="ARBA00022960"/>
    </source>
</evidence>
<dbReference type="GO" id="GO:0006508">
    <property type="term" value="P:proteolysis"/>
    <property type="evidence" value="ECO:0007669"/>
    <property type="project" value="UniProtKB-KW"/>
</dbReference>
<feature type="domain" description="Penicillin-binding protein transpeptidase" evidence="16">
    <location>
        <begin position="351"/>
        <end position="618"/>
    </location>
</feature>
<dbReference type="GO" id="GO:0071555">
    <property type="term" value="P:cell wall organization"/>
    <property type="evidence" value="ECO:0007669"/>
    <property type="project" value="UniProtKB-KW"/>
</dbReference>
<keyword evidence="12" id="KW-0961">Cell wall biogenesis/degradation</keyword>
<proteinExistence type="predicted"/>
<dbReference type="GO" id="GO:0008955">
    <property type="term" value="F:peptidoglycan glycosyltransferase activity"/>
    <property type="evidence" value="ECO:0007669"/>
    <property type="project" value="UniProtKB-EC"/>
</dbReference>
<dbReference type="GO" id="GO:0008360">
    <property type="term" value="P:regulation of cell shape"/>
    <property type="evidence" value="ECO:0007669"/>
    <property type="project" value="UniProtKB-KW"/>
</dbReference>
<keyword evidence="5" id="KW-0328">Glycosyltransferase</keyword>
<evidence type="ECO:0000256" key="10">
    <source>
        <dbReference type="ARBA" id="ARBA00023136"/>
    </source>
</evidence>
<dbReference type="PANTHER" id="PTHR32282">
    <property type="entry name" value="BINDING PROTEIN TRANSPEPTIDASE, PUTATIVE-RELATED"/>
    <property type="match status" value="1"/>
</dbReference>
<keyword evidence="10" id="KW-0472">Membrane</keyword>
<organism evidence="18 19">
    <name type="scientific">Candidatus Amunia macphersoniae</name>
    <dbReference type="NCBI Taxonomy" id="3127014"/>
    <lineage>
        <taxon>Bacteria</taxon>
        <taxon>Bacillati</taxon>
        <taxon>Candidatus Dormiibacterota</taxon>
        <taxon>Candidatus Dormibacteria</taxon>
        <taxon>Candidatus Aeolococcales</taxon>
        <taxon>Candidatus Aeolococcaceae</taxon>
        <taxon>Candidatus Amunia</taxon>
    </lineage>
</organism>
<evidence type="ECO:0000256" key="2">
    <source>
        <dbReference type="ARBA" id="ARBA00022475"/>
    </source>
</evidence>
<keyword evidence="7" id="KW-0378">Hydrolase</keyword>
<evidence type="ECO:0000313" key="18">
    <source>
        <dbReference type="EMBL" id="MBJ7609475.1"/>
    </source>
</evidence>
<dbReference type="Pfam" id="PF00905">
    <property type="entry name" value="Transpeptidase"/>
    <property type="match status" value="1"/>
</dbReference>
<comment type="subcellular location">
    <subcellularLocation>
        <location evidence="1">Cell membrane</location>
    </subcellularLocation>
</comment>
<comment type="catalytic activity">
    <reaction evidence="14">
        <text>[GlcNAc-(1-&gt;4)-Mur2Ac(oyl-L-Ala-gamma-D-Glu-L-Lys-D-Ala-D-Ala)](n)-di-trans,octa-cis-undecaprenyl diphosphate + beta-D-GlcNAc-(1-&gt;4)-Mur2Ac(oyl-L-Ala-gamma-D-Glu-L-Lys-D-Ala-D-Ala)-di-trans,octa-cis-undecaprenyl diphosphate = [GlcNAc-(1-&gt;4)-Mur2Ac(oyl-L-Ala-gamma-D-Glu-L-Lys-D-Ala-D-Ala)](n+1)-di-trans,octa-cis-undecaprenyl diphosphate + di-trans,octa-cis-undecaprenyl diphosphate + H(+)</text>
        <dbReference type="Rhea" id="RHEA:23708"/>
        <dbReference type="Rhea" id="RHEA-COMP:9602"/>
        <dbReference type="Rhea" id="RHEA-COMP:9603"/>
        <dbReference type="ChEBI" id="CHEBI:15378"/>
        <dbReference type="ChEBI" id="CHEBI:58405"/>
        <dbReference type="ChEBI" id="CHEBI:60033"/>
        <dbReference type="ChEBI" id="CHEBI:78435"/>
        <dbReference type="EC" id="2.4.99.28"/>
    </reaction>
</comment>
<evidence type="ECO:0000256" key="5">
    <source>
        <dbReference type="ARBA" id="ARBA00022676"/>
    </source>
</evidence>
<keyword evidence="6" id="KW-0808">Transferase</keyword>
<reference evidence="18 19" key="1">
    <citation type="submission" date="2020-10" db="EMBL/GenBank/DDBJ databases">
        <title>Ca. Dormibacterota MAGs.</title>
        <authorList>
            <person name="Montgomery K."/>
        </authorList>
    </citation>
    <scope>NUCLEOTIDE SEQUENCE [LARGE SCALE GENOMIC DNA]</scope>
    <source>
        <strain evidence="18">Mitchell_Peninsula_5</strain>
    </source>
</reference>
<dbReference type="InterPro" id="IPR001460">
    <property type="entry name" value="PCN-bd_Tpept"/>
</dbReference>
<evidence type="ECO:0000313" key="19">
    <source>
        <dbReference type="Proteomes" id="UP000614410"/>
    </source>
</evidence>
<evidence type="ECO:0000256" key="7">
    <source>
        <dbReference type="ARBA" id="ARBA00022801"/>
    </source>
</evidence>
<sequence>MAIQPGRRRRASLRRPRPRRRHRLRALLIALTVLAAISGGLVGGTFVGYASYRAQLPDAATVAAMEPGQDSHVYDTKGNLIAVLSSKGVRHVHATLDNIAQYARLATIDIEDRHFYGEGSWDLPRLVKAGWDNVRHTSTSGASTITEQLAKISFFNSPERSVDYKIKEIVLGNEIDANFTKNQILEMYLNRVPYGNHAVGIETAAQLYFFKAAKDLDLAESAILAGLPQSPTAYNPLLYDAPATVNPLAKDRQKVVLSAMVSNGDISQRQADTAYAEPLTFHSWTESELNTHPTVTVYVTNWLKYYYGSAYINPGGWDIYTTVNPGMQKAAEASLHDGIAAIRDAHNAKDGALVNIDPKTGKVLAIVGAWDYNDPEVGQTAMALNARSPGSAIKLFTYTAALASHMYTMETPILDAPVHLSPGPGQDDYSPLNYDRKWHGTCALKACFGNSLNVPAVKVEAAVGIPYITSVEIAAGIDSYSVAGAGRPGATSYSATLGGFPVTPLELADAAATIADLGVHHDPSPVDHIVLRGSGKTMFTLDPTASARRVVPENVAFIVNEITSNDANRVPDFPAHGPLTLPDRRVSAKTGTAEYFNDNWTLGWTPDIVTAVWVGNPKGSCLKDSDRATMSNAIQRGHVLFTGMTIKYPFSPSDLAQYGLQPRNNACGHLDNSDGITGAAPIWHNDMVVATAGFNKTDWYAVPKDVVQVGTGDNADFFLPGTTAQQPGAGGNCYYWGPPGTPPPPTPANGTPCVYTGAGPPSNQGQPGQGQGQGHGQGQGQGQGGGHGGGATSFPGPPQPAQPGPTNG</sequence>
<keyword evidence="4" id="KW-0645">Protease</keyword>
<dbReference type="Pfam" id="PF00912">
    <property type="entry name" value="Transgly"/>
    <property type="match status" value="1"/>
</dbReference>
<dbReference type="EMBL" id="JAEKNN010000046">
    <property type="protein sequence ID" value="MBJ7609475.1"/>
    <property type="molecule type" value="Genomic_DNA"/>
</dbReference>
<dbReference type="GO" id="GO:0009002">
    <property type="term" value="F:serine-type D-Ala-D-Ala carboxypeptidase activity"/>
    <property type="evidence" value="ECO:0007669"/>
    <property type="project" value="UniProtKB-EC"/>
</dbReference>
<dbReference type="Gene3D" id="1.10.3810.10">
    <property type="entry name" value="Biosynthetic peptidoglycan transglycosylase-like"/>
    <property type="match status" value="1"/>
</dbReference>
<dbReference type="InterPro" id="IPR036950">
    <property type="entry name" value="PBP_transglycosylase"/>
</dbReference>